<feature type="compositionally biased region" description="Polar residues" evidence="6">
    <location>
        <begin position="177"/>
        <end position="192"/>
    </location>
</feature>
<feature type="compositionally biased region" description="Low complexity" evidence="6">
    <location>
        <begin position="193"/>
        <end position="232"/>
    </location>
</feature>
<dbReference type="PANTHER" id="PTHR47165:SF4">
    <property type="entry name" value="OS03G0429900 PROTEIN"/>
    <property type="match status" value="1"/>
</dbReference>
<dbReference type="Gene3D" id="2.40.50.140">
    <property type="entry name" value="Nucleic acid-binding proteins"/>
    <property type="match status" value="4"/>
</dbReference>
<organism evidence="11 12">
    <name type="scientific">Stylonychia lemnae</name>
    <name type="common">Ciliate</name>
    <dbReference type="NCBI Taxonomy" id="5949"/>
    <lineage>
        <taxon>Eukaryota</taxon>
        <taxon>Sar</taxon>
        <taxon>Alveolata</taxon>
        <taxon>Ciliophora</taxon>
        <taxon>Intramacronucleata</taxon>
        <taxon>Spirotrichea</taxon>
        <taxon>Stichotrichia</taxon>
        <taxon>Sporadotrichida</taxon>
        <taxon>Oxytrichidae</taxon>
        <taxon>Stylonychinae</taxon>
        <taxon>Stylonychia</taxon>
    </lineage>
</organism>
<dbReference type="FunCoup" id="A0A077ZSN3">
    <property type="interactions" value="589"/>
</dbReference>
<dbReference type="OrthoDB" id="295159at2759"/>
<dbReference type="FunFam" id="2.40.50.140:FF:000041">
    <property type="entry name" value="Replication protein A subunit"/>
    <property type="match status" value="1"/>
</dbReference>
<feature type="domain" description="Replication factor A C-terminal" evidence="9">
    <location>
        <begin position="544"/>
        <end position="690"/>
    </location>
</feature>
<keyword evidence="12" id="KW-1185">Reference proteome</keyword>
<dbReference type="InterPro" id="IPR004365">
    <property type="entry name" value="NA-bd_OB_tRNA"/>
</dbReference>
<dbReference type="AlphaFoldDB" id="A0A077ZSN3"/>
<dbReference type="Pfam" id="PF08646">
    <property type="entry name" value="Rep_fac-A_C"/>
    <property type="match status" value="1"/>
</dbReference>
<evidence type="ECO:0000313" key="12">
    <source>
        <dbReference type="Proteomes" id="UP000039865"/>
    </source>
</evidence>
<dbReference type="PANTHER" id="PTHR47165">
    <property type="entry name" value="OS03G0429900 PROTEIN"/>
    <property type="match status" value="1"/>
</dbReference>
<protein>
    <submittedName>
        <fullName evidence="11">Replication protein a 70 kDa dna-binding</fullName>
    </submittedName>
</protein>
<dbReference type="EMBL" id="CCKQ01001776">
    <property type="protein sequence ID" value="CDW72882.1"/>
    <property type="molecule type" value="Genomic_DNA"/>
</dbReference>
<evidence type="ECO:0000313" key="11">
    <source>
        <dbReference type="EMBL" id="CDW72882.1"/>
    </source>
</evidence>
<evidence type="ECO:0000256" key="2">
    <source>
        <dbReference type="ARBA" id="ARBA00022723"/>
    </source>
</evidence>
<dbReference type="Pfam" id="PF04057">
    <property type="entry name" value="Rep-A_N"/>
    <property type="match status" value="1"/>
</dbReference>
<name>A0A077ZSN3_STYLE</name>
<dbReference type="InterPro" id="IPR007199">
    <property type="entry name" value="Rep_factor-A_N"/>
</dbReference>
<dbReference type="InParanoid" id="A0A077ZSN3"/>
<dbReference type="GO" id="GO:0005634">
    <property type="term" value="C:nucleus"/>
    <property type="evidence" value="ECO:0007669"/>
    <property type="project" value="InterPro"/>
</dbReference>
<dbReference type="CDD" id="cd04476">
    <property type="entry name" value="RPA1_DBD_C"/>
    <property type="match status" value="1"/>
</dbReference>
<proteinExistence type="inferred from homology"/>
<reference evidence="11 12" key="1">
    <citation type="submission" date="2014-06" db="EMBL/GenBank/DDBJ databases">
        <authorList>
            <person name="Swart Estienne"/>
        </authorList>
    </citation>
    <scope>NUCLEOTIDE SEQUENCE [LARGE SCALE GENOMIC DNA]</scope>
    <source>
        <strain evidence="11 12">130c</strain>
    </source>
</reference>
<dbReference type="InterPro" id="IPR013955">
    <property type="entry name" value="Rep_factor-A_C"/>
</dbReference>
<evidence type="ECO:0000259" key="8">
    <source>
        <dbReference type="Pfam" id="PF04057"/>
    </source>
</evidence>
<feature type="domain" description="Replication protein A OB" evidence="10">
    <location>
        <begin position="373"/>
        <end position="465"/>
    </location>
</feature>
<keyword evidence="5 11" id="KW-0238">DNA-binding</keyword>
<evidence type="ECO:0000259" key="10">
    <source>
        <dbReference type="Pfam" id="PF16900"/>
    </source>
</evidence>
<evidence type="ECO:0000256" key="3">
    <source>
        <dbReference type="ARBA" id="ARBA00022771"/>
    </source>
</evidence>
<dbReference type="CDD" id="cd04474">
    <property type="entry name" value="RPA1_DBD_A"/>
    <property type="match status" value="1"/>
</dbReference>
<evidence type="ECO:0000259" key="9">
    <source>
        <dbReference type="Pfam" id="PF08646"/>
    </source>
</evidence>
<dbReference type="InterPro" id="IPR012340">
    <property type="entry name" value="NA-bd_OB-fold"/>
</dbReference>
<evidence type="ECO:0000256" key="4">
    <source>
        <dbReference type="ARBA" id="ARBA00022833"/>
    </source>
</evidence>
<dbReference type="InterPro" id="IPR031657">
    <property type="entry name" value="REPA_OB_2"/>
</dbReference>
<dbReference type="GO" id="GO:0003677">
    <property type="term" value="F:DNA binding"/>
    <property type="evidence" value="ECO:0007669"/>
    <property type="project" value="UniProtKB-KW"/>
</dbReference>
<dbReference type="OMA" id="WINCHIS"/>
<comment type="similarity">
    <text evidence="1">Belongs to the replication factor A protein 1 family.</text>
</comment>
<keyword evidence="4" id="KW-0862">Zinc</keyword>
<dbReference type="GO" id="GO:0008270">
    <property type="term" value="F:zinc ion binding"/>
    <property type="evidence" value="ECO:0007669"/>
    <property type="project" value="UniProtKB-KW"/>
</dbReference>
<feature type="domain" description="Replication factor-A protein 1 N-terminal" evidence="8">
    <location>
        <begin position="14"/>
        <end position="119"/>
    </location>
</feature>
<dbReference type="Pfam" id="PF01336">
    <property type="entry name" value="tRNA_anti-codon"/>
    <property type="match status" value="1"/>
</dbReference>
<gene>
    <name evidence="11" type="primary">Contig15980.g17027</name>
    <name evidence="11" type="ORF">STYLEM_1849</name>
</gene>
<evidence type="ECO:0000256" key="1">
    <source>
        <dbReference type="ARBA" id="ARBA00005690"/>
    </source>
</evidence>
<keyword evidence="2" id="KW-0479">Metal-binding</keyword>
<accession>A0A077ZSN3</accession>
<keyword evidence="3" id="KW-0863">Zinc-finger</keyword>
<feature type="domain" description="OB" evidence="7">
    <location>
        <begin position="263"/>
        <end position="335"/>
    </location>
</feature>
<dbReference type="Proteomes" id="UP000039865">
    <property type="component" value="Unassembled WGS sequence"/>
</dbReference>
<evidence type="ECO:0000256" key="5">
    <source>
        <dbReference type="ARBA" id="ARBA00023125"/>
    </source>
</evidence>
<feature type="region of interest" description="Disordered" evidence="6">
    <location>
        <begin position="166"/>
        <end position="243"/>
    </location>
</feature>
<dbReference type="InterPro" id="IPR047192">
    <property type="entry name" value="Euk_RPA1_DBD_C"/>
</dbReference>
<evidence type="ECO:0000256" key="6">
    <source>
        <dbReference type="SAM" id="MobiDB-lite"/>
    </source>
</evidence>
<sequence length="706" mass="81843">MQSQQSQDAIITHLSKNCIREMIENESDVKANKYSFVVQVLSPKDVGEMTEKQKKDKLKAVKLKFFMSDGVSQVMTLVNNQLFSKMVIMEDMLENYCIIQISTYIKQMVSNKNIIVLTKPPKVLYKEMKTKIGIPKDVDLNIKDGFQVDPSSIDISIPKDIIKKNYPGIEEREGEVSMSQNTEEGENSNKSLNHSQRNNQDSQQNYNNYNNNNQNQQQCYGSNNQQNFNNNNPDYRGGDQYGGNQQFSIYTPIKALSSFNYDWRIKARVTKKQDKKIWKNSRSEGSLLNIELMDCFGTQIQATFFKDSADRYDQIIKEGNIYLFSNGSVKIANQKFTQIKNDFCLVFDKNADIVEVPDDQSIQEQAFNFISVKDIVNIDRNKTVDVIAVIHQVSQGVDIQTKSGLQKTKKMITIADESKLSVQICIWSDNQRVYNMITEDSVGQIITIKGAKVVDFNYKQLTLNEEAIAILDIDHPRADQLNEWYRNLLNKEIIKNITTKIEKENNSNQRQNDNFRMISEVIDHLNQANQMKPSYLAGGQQQGFFWINCHISYIKNDDKIYYLACPEENCRKKVIEEQNVYRCESCCKSYDNCVPTYMVLAKIQDQSESIFVNFYREQGIQIMQVGAEQIKKLKDEQNQSQLNEIFFDAQFRYYQILVKAKQISNQNDEQRNTYFASKVVPHSFHTENKEILRRLALYSQIADIEQ</sequence>
<dbReference type="SUPFAM" id="SSF50249">
    <property type="entry name" value="Nucleic acid-binding proteins"/>
    <property type="match status" value="4"/>
</dbReference>
<evidence type="ECO:0000259" key="7">
    <source>
        <dbReference type="Pfam" id="PF01336"/>
    </source>
</evidence>
<dbReference type="GO" id="GO:0006260">
    <property type="term" value="P:DNA replication"/>
    <property type="evidence" value="ECO:0007669"/>
    <property type="project" value="InterPro"/>
</dbReference>
<dbReference type="Pfam" id="PF16900">
    <property type="entry name" value="REPA_OB_2"/>
    <property type="match status" value="1"/>
</dbReference>